<dbReference type="InterPro" id="IPR050983">
    <property type="entry name" value="GST_Omega/HSP26"/>
</dbReference>
<organism evidence="3 4">
    <name type="scientific">Deefgea chitinilytica</name>
    <dbReference type="NCBI Taxonomy" id="570276"/>
    <lineage>
        <taxon>Bacteria</taxon>
        <taxon>Pseudomonadati</taxon>
        <taxon>Pseudomonadota</taxon>
        <taxon>Betaproteobacteria</taxon>
        <taxon>Neisseriales</taxon>
        <taxon>Chitinibacteraceae</taxon>
        <taxon>Deefgea</taxon>
    </lineage>
</organism>
<reference evidence="3 4" key="1">
    <citation type="submission" date="2019-11" db="EMBL/GenBank/DDBJ databases">
        <title>Novel Deefgea species.</title>
        <authorList>
            <person name="Han J.-H."/>
        </authorList>
    </citation>
    <scope>NUCLEOTIDE SEQUENCE [LARGE SCALE GENOMIC DNA]</scope>
    <source>
        <strain evidence="3 4">LMG 24817</strain>
    </source>
</reference>
<dbReference type="SUPFAM" id="SSF52833">
    <property type="entry name" value="Thioredoxin-like"/>
    <property type="match status" value="1"/>
</dbReference>
<dbReference type="RefSeq" id="WP_203572042.1">
    <property type="nucleotide sequence ID" value="NZ_WOFE01000010.1"/>
</dbReference>
<dbReference type="Pfam" id="PF13410">
    <property type="entry name" value="GST_C_2"/>
    <property type="match status" value="1"/>
</dbReference>
<feature type="domain" description="GST C-terminal" evidence="2">
    <location>
        <begin position="86"/>
        <end position="201"/>
    </location>
</feature>
<dbReference type="InterPro" id="IPR040079">
    <property type="entry name" value="Glutathione_S-Trfase"/>
</dbReference>
<dbReference type="Proteomes" id="UP001195660">
    <property type="component" value="Unassembled WGS sequence"/>
</dbReference>
<dbReference type="SUPFAM" id="SSF47616">
    <property type="entry name" value="GST C-terminal domain-like"/>
    <property type="match status" value="1"/>
</dbReference>
<evidence type="ECO:0000259" key="2">
    <source>
        <dbReference type="PROSITE" id="PS50405"/>
    </source>
</evidence>
<sequence>MKLITALLSPFGRKVRVVLAEKKIDFELIEAKPGENDELIQTYNPLGKVPVLVLDDGRVIYDSSVIAEHLDYLSPVCKLFPADQRPMISAKRTEALADGICDAAVAIVMETRRPAALQSTDFMQRQRGKITRGLAALEGQLEEKRWFVGDAYSIADVSVICMLDYLDLRLPDIAWAQHYPVLQQYHQRVSERPALIETKPA</sequence>
<name>A0ABS2CEZ4_9NEIS</name>
<dbReference type="CDD" id="cd03205">
    <property type="entry name" value="GST_C_6"/>
    <property type="match status" value="1"/>
</dbReference>
<evidence type="ECO:0000259" key="1">
    <source>
        <dbReference type="PROSITE" id="PS50404"/>
    </source>
</evidence>
<dbReference type="PANTHER" id="PTHR43968:SF6">
    <property type="entry name" value="GLUTATHIONE S-TRANSFERASE OMEGA"/>
    <property type="match status" value="1"/>
</dbReference>
<comment type="caution">
    <text evidence="3">The sequence shown here is derived from an EMBL/GenBank/DDBJ whole genome shotgun (WGS) entry which is preliminary data.</text>
</comment>
<feature type="domain" description="GST N-terminal" evidence="1">
    <location>
        <begin position="1"/>
        <end position="78"/>
    </location>
</feature>
<dbReference type="SFLD" id="SFLDG00358">
    <property type="entry name" value="Main_(cytGST)"/>
    <property type="match status" value="1"/>
</dbReference>
<dbReference type="InterPro" id="IPR010987">
    <property type="entry name" value="Glutathione-S-Trfase_C-like"/>
</dbReference>
<keyword evidence="4" id="KW-1185">Reference proteome</keyword>
<accession>A0ABS2CEZ4</accession>
<dbReference type="InterPro" id="IPR036282">
    <property type="entry name" value="Glutathione-S-Trfase_C_sf"/>
</dbReference>
<dbReference type="PANTHER" id="PTHR43968">
    <property type="match status" value="1"/>
</dbReference>
<dbReference type="InterPro" id="IPR004045">
    <property type="entry name" value="Glutathione_S-Trfase_N"/>
</dbReference>
<dbReference type="PROSITE" id="PS50404">
    <property type="entry name" value="GST_NTER"/>
    <property type="match status" value="1"/>
</dbReference>
<gene>
    <name evidence="3" type="ORF">GM173_14145</name>
</gene>
<dbReference type="SFLD" id="SFLDS00019">
    <property type="entry name" value="Glutathione_Transferase_(cytos"/>
    <property type="match status" value="1"/>
</dbReference>
<proteinExistence type="predicted"/>
<protein>
    <submittedName>
        <fullName evidence="3">Glutathione S-transferase</fullName>
    </submittedName>
</protein>
<dbReference type="PROSITE" id="PS50405">
    <property type="entry name" value="GST_CTER"/>
    <property type="match status" value="1"/>
</dbReference>
<evidence type="ECO:0000313" key="3">
    <source>
        <dbReference type="EMBL" id="MBM5572711.1"/>
    </source>
</evidence>
<evidence type="ECO:0000313" key="4">
    <source>
        <dbReference type="Proteomes" id="UP001195660"/>
    </source>
</evidence>
<dbReference type="Pfam" id="PF13417">
    <property type="entry name" value="GST_N_3"/>
    <property type="match status" value="1"/>
</dbReference>
<dbReference type="Gene3D" id="3.40.30.10">
    <property type="entry name" value="Glutaredoxin"/>
    <property type="match status" value="1"/>
</dbReference>
<dbReference type="Gene3D" id="1.20.1050.10">
    <property type="match status" value="1"/>
</dbReference>
<dbReference type="EMBL" id="WOFE01000010">
    <property type="protein sequence ID" value="MBM5572711.1"/>
    <property type="molecule type" value="Genomic_DNA"/>
</dbReference>
<dbReference type="InterPro" id="IPR036249">
    <property type="entry name" value="Thioredoxin-like_sf"/>
</dbReference>